<reference evidence="2" key="1">
    <citation type="submission" date="2020-07" db="EMBL/GenBank/DDBJ databases">
        <title>Complete genome sequencing of Clostridia bacterium strain 12CBH8.</title>
        <authorList>
            <person name="Sakamoto M."/>
            <person name="Murakami T."/>
            <person name="Mori H."/>
        </authorList>
    </citation>
    <scope>NUCLEOTIDE SEQUENCE [LARGE SCALE GENOMIC DNA]</scope>
    <source>
        <strain evidence="2">12CBH8</strain>
    </source>
</reference>
<keyword evidence="2" id="KW-1185">Reference proteome</keyword>
<evidence type="ECO:0000313" key="2">
    <source>
        <dbReference type="Proteomes" id="UP000593890"/>
    </source>
</evidence>
<dbReference type="EMBL" id="AP023321">
    <property type="protein sequence ID" value="BCI60658.1"/>
    <property type="molecule type" value="Genomic_DNA"/>
</dbReference>
<evidence type="ECO:0000313" key="1">
    <source>
        <dbReference type="EMBL" id="BCI60658.1"/>
    </source>
</evidence>
<dbReference type="KEGG" id="sman:C12CBH8_12970"/>
<dbReference type="AlphaFoldDB" id="A0A7I8D1H3"/>
<gene>
    <name evidence="1" type="ORF">C12CBH8_12970</name>
</gene>
<proteinExistence type="predicted"/>
<accession>A0A7I8D1H3</accession>
<organism evidence="1 2">
    <name type="scientific">Solibaculum mannosilyticum</name>
    <dbReference type="NCBI Taxonomy" id="2780922"/>
    <lineage>
        <taxon>Bacteria</taxon>
        <taxon>Bacillati</taxon>
        <taxon>Bacillota</taxon>
        <taxon>Clostridia</taxon>
        <taxon>Eubacteriales</taxon>
        <taxon>Oscillospiraceae</taxon>
        <taxon>Solibaculum</taxon>
    </lineage>
</organism>
<dbReference type="RefSeq" id="WP_215532822.1">
    <property type="nucleotide sequence ID" value="NZ_AP023321.1"/>
</dbReference>
<dbReference type="Proteomes" id="UP000593890">
    <property type="component" value="Chromosome"/>
</dbReference>
<name>A0A7I8D1H3_9FIRM</name>
<protein>
    <submittedName>
        <fullName evidence="1">Uncharacterized protein</fullName>
    </submittedName>
</protein>
<sequence>MRTRREGKKTFSALIDREKAEAIEAKLKEENKSKTAWLEEKIDQELKK</sequence>